<protein>
    <recommendedName>
        <fullName evidence="8">L,D-TPase catalytic domain-containing protein</fullName>
    </recommendedName>
</protein>
<name>A0A0R2QGR1_9ACTN</name>
<keyword evidence="7" id="KW-0732">Signal</keyword>
<comment type="pathway">
    <text evidence="1 6">Cell wall biogenesis; peptidoglycan biosynthesis.</text>
</comment>
<evidence type="ECO:0000259" key="8">
    <source>
        <dbReference type="PROSITE" id="PS52029"/>
    </source>
</evidence>
<organism evidence="9 10">
    <name type="scientific">Acidimicrobiia bacterium BACL6 MAG-120924-bin43</name>
    <dbReference type="NCBI Taxonomy" id="1655583"/>
    <lineage>
        <taxon>Bacteria</taxon>
        <taxon>Bacillati</taxon>
        <taxon>Actinomycetota</taxon>
        <taxon>Acidimicrobiia</taxon>
        <taxon>acIV cluster</taxon>
    </lineage>
</organism>
<reference evidence="9 10" key="1">
    <citation type="submission" date="2015-10" db="EMBL/GenBank/DDBJ databases">
        <title>Metagenome-Assembled Genomes uncover a global brackish microbiome.</title>
        <authorList>
            <person name="Hugerth L.W."/>
            <person name="Larsson J."/>
            <person name="Alneberg J."/>
            <person name="Lindh M.V."/>
            <person name="Legrand C."/>
            <person name="Pinhassi J."/>
            <person name="Andersson A.F."/>
        </authorList>
    </citation>
    <scope>NUCLEOTIDE SEQUENCE [LARGE SCALE GENOMIC DNA]</scope>
    <source>
        <strain evidence="9">BACL6 MAG-120924-bin43</strain>
    </source>
</reference>
<dbReference type="UniPathway" id="UPA00219"/>
<keyword evidence="3 6" id="KW-0133">Cell shape</keyword>
<dbReference type="SUPFAM" id="SSF141523">
    <property type="entry name" value="L,D-transpeptidase catalytic domain-like"/>
    <property type="match status" value="1"/>
</dbReference>
<dbReference type="InterPro" id="IPR038063">
    <property type="entry name" value="Transpep_catalytic_dom"/>
</dbReference>
<gene>
    <name evidence="9" type="ORF">ABR75_04690</name>
</gene>
<proteinExistence type="predicted"/>
<evidence type="ECO:0000313" key="10">
    <source>
        <dbReference type="Proteomes" id="UP000051017"/>
    </source>
</evidence>
<feature type="active site" description="Nucleophile" evidence="6">
    <location>
        <position position="169"/>
    </location>
</feature>
<dbReference type="CDD" id="cd16913">
    <property type="entry name" value="YkuD_like"/>
    <property type="match status" value="1"/>
</dbReference>
<dbReference type="AlphaFoldDB" id="A0A0R2QGR1"/>
<dbReference type="PROSITE" id="PS52029">
    <property type="entry name" value="LD_TPASE"/>
    <property type="match status" value="1"/>
</dbReference>
<evidence type="ECO:0000256" key="7">
    <source>
        <dbReference type="SAM" id="SignalP"/>
    </source>
</evidence>
<sequence>MKRVIAAAVLAISIMGSASVASASAGTNDSATSTTTSTTTSTIATTITSPTTETVFVEVAPVPAKSGTGRRIVYANRQQRVWVINTNNKVIRTFLVSGMLRQPGKGTFKVFSKSRASFSPEFAGVTFRFMTRFAIGRNGGNVGFHEIPLRYGKPMQTVDELGAFKGSGCLRSSTQDARFIYRWATLGTKVVVVP</sequence>
<accession>A0A0R2QGR1</accession>
<dbReference type="GO" id="GO:0009252">
    <property type="term" value="P:peptidoglycan biosynthetic process"/>
    <property type="evidence" value="ECO:0007669"/>
    <property type="project" value="UniProtKB-UniPathway"/>
</dbReference>
<evidence type="ECO:0000256" key="6">
    <source>
        <dbReference type="PROSITE-ProRule" id="PRU01373"/>
    </source>
</evidence>
<evidence type="ECO:0000256" key="2">
    <source>
        <dbReference type="ARBA" id="ARBA00022679"/>
    </source>
</evidence>
<evidence type="ECO:0000256" key="1">
    <source>
        <dbReference type="ARBA" id="ARBA00004752"/>
    </source>
</evidence>
<feature type="chain" id="PRO_5006422108" description="L,D-TPase catalytic domain-containing protein" evidence="7">
    <location>
        <begin position="24"/>
        <end position="194"/>
    </location>
</feature>
<dbReference type="InterPro" id="IPR005490">
    <property type="entry name" value="LD_TPept_cat_dom"/>
</dbReference>
<dbReference type="Gene3D" id="2.40.440.10">
    <property type="entry name" value="L,D-transpeptidase catalytic domain-like"/>
    <property type="match status" value="1"/>
</dbReference>
<evidence type="ECO:0000256" key="4">
    <source>
        <dbReference type="ARBA" id="ARBA00022984"/>
    </source>
</evidence>
<keyword evidence="4 6" id="KW-0573">Peptidoglycan synthesis</keyword>
<evidence type="ECO:0000313" key="9">
    <source>
        <dbReference type="EMBL" id="KRO48304.1"/>
    </source>
</evidence>
<dbReference type="GO" id="GO:0016740">
    <property type="term" value="F:transferase activity"/>
    <property type="evidence" value="ECO:0007669"/>
    <property type="project" value="UniProtKB-KW"/>
</dbReference>
<feature type="signal peptide" evidence="7">
    <location>
        <begin position="1"/>
        <end position="23"/>
    </location>
</feature>
<dbReference type="Proteomes" id="UP000051017">
    <property type="component" value="Unassembled WGS sequence"/>
</dbReference>
<keyword evidence="2" id="KW-0808">Transferase</keyword>
<feature type="active site" description="Proton donor/acceptor" evidence="6">
    <location>
        <position position="145"/>
    </location>
</feature>
<evidence type="ECO:0000256" key="5">
    <source>
        <dbReference type="ARBA" id="ARBA00023316"/>
    </source>
</evidence>
<evidence type="ECO:0000256" key="3">
    <source>
        <dbReference type="ARBA" id="ARBA00022960"/>
    </source>
</evidence>
<comment type="caution">
    <text evidence="9">The sequence shown here is derived from an EMBL/GenBank/DDBJ whole genome shotgun (WGS) entry which is preliminary data.</text>
</comment>
<feature type="domain" description="L,D-TPase catalytic" evidence="8">
    <location>
        <begin position="70"/>
        <end position="193"/>
    </location>
</feature>
<dbReference type="Pfam" id="PF03734">
    <property type="entry name" value="YkuD"/>
    <property type="match status" value="1"/>
</dbReference>
<dbReference type="GO" id="GO:0071555">
    <property type="term" value="P:cell wall organization"/>
    <property type="evidence" value="ECO:0007669"/>
    <property type="project" value="UniProtKB-UniRule"/>
</dbReference>
<dbReference type="EMBL" id="LIBJ01000099">
    <property type="protein sequence ID" value="KRO48304.1"/>
    <property type="molecule type" value="Genomic_DNA"/>
</dbReference>
<dbReference type="GO" id="GO:0008360">
    <property type="term" value="P:regulation of cell shape"/>
    <property type="evidence" value="ECO:0007669"/>
    <property type="project" value="UniProtKB-UniRule"/>
</dbReference>
<keyword evidence="5 6" id="KW-0961">Cell wall biogenesis/degradation</keyword>